<accession>A0A2P2BP02</accession>
<reference evidence="1 2" key="1">
    <citation type="submission" date="2014-09" db="EMBL/GenBank/DDBJ databases">
        <authorList>
            <person name="Hornung B.V."/>
        </authorList>
    </citation>
    <scope>NUCLEOTIDE SEQUENCE [LARGE SCALE GENOMIC DNA]</scope>
    <source>
        <strain evidence="1 2">FRIFI</strain>
    </source>
</reference>
<dbReference type="AlphaFoldDB" id="A0A2P2BP02"/>
<dbReference type="Proteomes" id="UP000245695">
    <property type="component" value="Chromosome 1"/>
</dbReference>
<protein>
    <submittedName>
        <fullName evidence="1">Uncharacterized protein</fullName>
    </submittedName>
</protein>
<proteinExistence type="predicted"/>
<dbReference type="RefSeq" id="WP_166504914.1">
    <property type="nucleotide sequence ID" value="NZ_LN650648.1"/>
</dbReference>
<sequence>MERFERLKLFKDIQKVSDKYKNLQLKDDNKEIEDNIKLNSLLGFYKEKIDDITNRSNILLIKTKDELKDKNFKDIHKVLVDLNTFSLQKFKSVKDENIDSTTVMAVTHATVDELNLINESIRNKEYLNDKYTYFYIYEKVLLNAFITFLALKEMDMNKKTISDLSQGIFTQLQTLAIISI</sequence>
<dbReference type="KEGG" id="rhom:FRIFI_0552"/>
<organism evidence="1 2">
    <name type="scientific">Romboutsia hominis</name>
    <dbReference type="NCBI Taxonomy" id="1507512"/>
    <lineage>
        <taxon>Bacteria</taxon>
        <taxon>Bacillati</taxon>
        <taxon>Bacillota</taxon>
        <taxon>Clostridia</taxon>
        <taxon>Peptostreptococcales</taxon>
        <taxon>Peptostreptococcaceae</taxon>
        <taxon>Romboutsia</taxon>
    </lineage>
</organism>
<keyword evidence="2" id="KW-1185">Reference proteome</keyword>
<dbReference type="EMBL" id="LN650648">
    <property type="protein sequence ID" value="CEI72099.1"/>
    <property type="molecule type" value="Genomic_DNA"/>
</dbReference>
<evidence type="ECO:0000313" key="1">
    <source>
        <dbReference type="EMBL" id="CEI72099.1"/>
    </source>
</evidence>
<gene>
    <name evidence="1" type="ORF">FRIFI_0552</name>
</gene>
<name>A0A2P2BP02_9FIRM</name>
<evidence type="ECO:0000313" key="2">
    <source>
        <dbReference type="Proteomes" id="UP000245695"/>
    </source>
</evidence>